<dbReference type="InterPro" id="IPR027417">
    <property type="entry name" value="P-loop_NTPase"/>
</dbReference>
<dbReference type="Proteomes" id="UP001472677">
    <property type="component" value="Unassembled WGS sequence"/>
</dbReference>
<accession>A0ABR2DWK3</accession>
<dbReference type="Gene3D" id="3.40.50.300">
    <property type="entry name" value="P-loop containing nucleotide triphosphate hydrolases"/>
    <property type="match status" value="1"/>
</dbReference>
<proteinExistence type="predicted"/>
<dbReference type="EMBL" id="JBBPBM010000021">
    <property type="protein sequence ID" value="KAK8548358.1"/>
    <property type="molecule type" value="Genomic_DNA"/>
</dbReference>
<comment type="caution">
    <text evidence="1">The sequence shown here is derived from an EMBL/GenBank/DDBJ whole genome shotgun (WGS) entry which is preliminary data.</text>
</comment>
<protein>
    <submittedName>
        <fullName evidence="1">Uncharacterized protein</fullName>
    </submittedName>
</protein>
<dbReference type="InterPro" id="IPR001806">
    <property type="entry name" value="Small_GTPase"/>
</dbReference>
<reference evidence="1 2" key="1">
    <citation type="journal article" date="2024" name="G3 (Bethesda)">
        <title>Genome assembly of Hibiscus sabdariffa L. provides insights into metabolisms of medicinal natural products.</title>
        <authorList>
            <person name="Kim T."/>
        </authorList>
    </citation>
    <scope>NUCLEOTIDE SEQUENCE [LARGE SCALE GENOMIC DNA]</scope>
    <source>
        <strain evidence="1">TK-2024</strain>
        <tissue evidence="1">Old leaves</tissue>
    </source>
</reference>
<name>A0ABR2DWK3_9ROSI</name>
<evidence type="ECO:0000313" key="2">
    <source>
        <dbReference type="Proteomes" id="UP001472677"/>
    </source>
</evidence>
<evidence type="ECO:0000313" key="1">
    <source>
        <dbReference type="EMBL" id="KAK8548358.1"/>
    </source>
</evidence>
<gene>
    <name evidence="1" type="ORF">V6N12_061272</name>
</gene>
<dbReference type="Pfam" id="PF00071">
    <property type="entry name" value="Ras"/>
    <property type="match status" value="1"/>
</dbReference>
<organism evidence="1 2">
    <name type="scientific">Hibiscus sabdariffa</name>
    <name type="common">roselle</name>
    <dbReference type="NCBI Taxonomy" id="183260"/>
    <lineage>
        <taxon>Eukaryota</taxon>
        <taxon>Viridiplantae</taxon>
        <taxon>Streptophyta</taxon>
        <taxon>Embryophyta</taxon>
        <taxon>Tracheophyta</taxon>
        <taxon>Spermatophyta</taxon>
        <taxon>Magnoliopsida</taxon>
        <taxon>eudicotyledons</taxon>
        <taxon>Gunneridae</taxon>
        <taxon>Pentapetalae</taxon>
        <taxon>rosids</taxon>
        <taxon>malvids</taxon>
        <taxon>Malvales</taxon>
        <taxon>Malvaceae</taxon>
        <taxon>Malvoideae</taxon>
        <taxon>Hibiscus</taxon>
    </lineage>
</organism>
<keyword evidence="2" id="KW-1185">Reference proteome</keyword>
<dbReference type="SUPFAM" id="SSF52540">
    <property type="entry name" value="P-loop containing nucleoside triphosphate hydrolases"/>
    <property type="match status" value="1"/>
</dbReference>
<sequence>MSNVTYFTLLSNETSVITDQNLPAHSDTTAARMLVGNKCDLENSREVGLDEGKSLSESEGLFFVEASVLDLTNF</sequence>